<evidence type="ECO:0000313" key="7">
    <source>
        <dbReference type="Proteomes" id="UP000643405"/>
    </source>
</evidence>
<keyword evidence="3 5" id="KW-1133">Transmembrane helix</keyword>
<dbReference type="EMBL" id="JACVVX010000002">
    <property type="protein sequence ID" value="MBD0414845.1"/>
    <property type="molecule type" value="Genomic_DNA"/>
</dbReference>
<gene>
    <name evidence="6" type="ORF">ICI42_09285</name>
</gene>
<sequence length="137" mass="15223">MATAIVLFIVYPLPWFGSPFADFLQAFGWLVLAAVIALYVTAIRALHKAKTTVSPIHAATHLVTDGVFGVSRNPLYLGNTLLMFGVGLIVGEIWFFALGIVAGFATQKLSIEPEERHLKARFGKKYLDYAKKVRRWV</sequence>
<comment type="subcellular location">
    <subcellularLocation>
        <location evidence="1">Endomembrane system</location>
        <topology evidence="1">Multi-pass membrane protein</topology>
    </subcellularLocation>
</comment>
<comment type="caution">
    <text evidence="6">The sequence shown here is derived from an EMBL/GenBank/DDBJ whole genome shotgun (WGS) entry which is preliminary data.</text>
</comment>
<evidence type="ECO:0000256" key="5">
    <source>
        <dbReference type="SAM" id="Phobius"/>
    </source>
</evidence>
<keyword evidence="7" id="KW-1185">Reference proteome</keyword>
<name>A0A8J6Q230_9HYPH</name>
<dbReference type="GO" id="GO:0012505">
    <property type="term" value="C:endomembrane system"/>
    <property type="evidence" value="ECO:0007669"/>
    <property type="project" value="UniProtKB-SubCell"/>
</dbReference>
<dbReference type="AlphaFoldDB" id="A0A8J6Q230"/>
<dbReference type="GO" id="GO:0016740">
    <property type="term" value="F:transferase activity"/>
    <property type="evidence" value="ECO:0007669"/>
    <property type="project" value="UniProtKB-ARBA"/>
</dbReference>
<feature type="transmembrane region" description="Helical" evidence="5">
    <location>
        <begin position="23"/>
        <end position="42"/>
    </location>
</feature>
<dbReference type="Proteomes" id="UP000643405">
    <property type="component" value="Unassembled WGS sequence"/>
</dbReference>
<keyword evidence="4 5" id="KW-0472">Membrane</keyword>
<dbReference type="PANTHER" id="PTHR12714">
    <property type="entry name" value="PROTEIN-S ISOPRENYLCYSTEINE O-METHYLTRANSFERASE"/>
    <property type="match status" value="1"/>
</dbReference>
<keyword evidence="2 5" id="KW-0812">Transmembrane</keyword>
<evidence type="ECO:0000256" key="2">
    <source>
        <dbReference type="ARBA" id="ARBA00022692"/>
    </source>
</evidence>
<dbReference type="InterPro" id="IPR007318">
    <property type="entry name" value="Phopholipid_MeTrfase"/>
</dbReference>
<feature type="transmembrane region" description="Helical" evidence="5">
    <location>
        <begin position="81"/>
        <end position="105"/>
    </location>
</feature>
<dbReference type="PANTHER" id="PTHR12714:SF24">
    <property type="entry name" value="SLR1182 PROTEIN"/>
    <property type="match status" value="1"/>
</dbReference>
<dbReference type="Pfam" id="PF04191">
    <property type="entry name" value="PEMT"/>
    <property type="match status" value="1"/>
</dbReference>
<organism evidence="6 7">
    <name type="scientific">Oryzicola mucosus</name>
    <dbReference type="NCBI Taxonomy" id="2767425"/>
    <lineage>
        <taxon>Bacteria</taxon>
        <taxon>Pseudomonadati</taxon>
        <taxon>Pseudomonadota</taxon>
        <taxon>Alphaproteobacteria</taxon>
        <taxon>Hyphomicrobiales</taxon>
        <taxon>Phyllobacteriaceae</taxon>
        <taxon>Oryzicola</taxon>
    </lineage>
</organism>
<protein>
    <submittedName>
        <fullName evidence="6">Isoprenylcysteine carboxylmethyltransferase family protein</fullName>
    </submittedName>
</protein>
<evidence type="ECO:0000256" key="1">
    <source>
        <dbReference type="ARBA" id="ARBA00004127"/>
    </source>
</evidence>
<proteinExistence type="predicted"/>
<accession>A0A8J6Q230</accession>
<evidence type="ECO:0000313" key="6">
    <source>
        <dbReference type="EMBL" id="MBD0414845.1"/>
    </source>
</evidence>
<dbReference type="Gene3D" id="1.20.120.1630">
    <property type="match status" value="1"/>
</dbReference>
<reference evidence="6" key="1">
    <citation type="submission" date="2020-09" db="EMBL/GenBank/DDBJ databases">
        <title>Genome seq and assembly of Tianweitania sp.</title>
        <authorList>
            <person name="Chhetri G."/>
        </authorList>
    </citation>
    <scope>NUCLEOTIDE SEQUENCE</scope>
    <source>
        <strain evidence="6">Rool2</strain>
    </source>
</reference>
<evidence type="ECO:0000256" key="3">
    <source>
        <dbReference type="ARBA" id="ARBA00022989"/>
    </source>
</evidence>
<evidence type="ECO:0000256" key="4">
    <source>
        <dbReference type="ARBA" id="ARBA00023136"/>
    </source>
</evidence>